<proteinExistence type="predicted"/>
<dbReference type="GO" id="GO:0030674">
    <property type="term" value="F:protein-macromolecule adaptor activity"/>
    <property type="evidence" value="ECO:0007669"/>
    <property type="project" value="TreeGrafter"/>
</dbReference>
<evidence type="ECO:0000313" key="2">
    <source>
        <dbReference type="EMBL" id="KAG2438824.1"/>
    </source>
</evidence>
<comment type="caution">
    <text evidence="2">The sequence shown here is derived from an EMBL/GenBank/DDBJ whole genome shotgun (WGS) entry which is preliminary data.</text>
</comment>
<dbReference type="AlphaFoldDB" id="A0A835W6D0"/>
<protein>
    <submittedName>
        <fullName evidence="2">Uncharacterized protein</fullName>
    </submittedName>
</protein>
<dbReference type="InterPro" id="IPR038966">
    <property type="entry name" value="TMA17"/>
</dbReference>
<dbReference type="PANTHER" id="PTHR40422:SF1">
    <property type="entry name" value="TRANSLATION MACHINERY-ASSOCIATED PROTEIN 17"/>
    <property type="match status" value="1"/>
</dbReference>
<evidence type="ECO:0000256" key="1">
    <source>
        <dbReference type="SAM" id="MobiDB-lite"/>
    </source>
</evidence>
<feature type="compositionally biased region" description="Low complexity" evidence="1">
    <location>
        <begin position="69"/>
        <end position="82"/>
    </location>
</feature>
<reference evidence="2" key="1">
    <citation type="journal article" date="2020" name="bioRxiv">
        <title>Comparative genomics of Chlamydomonas.</title>
        <authorList>
            <person name="Craig R.J."/>
            <person name="Hasan A.R."/>
            <person name="Ness R.W."/>
            <person name="Keightley P.D."/>
        </authorList>
    </citation>
    <scope>NUCLEOTIDE SEQUENCE</scope>
    <source>
        <strain evidence="2">SAG 7.73</strain>
    </source>
</reference>
<dbReference type="EMBL" id="JAEHOC010000009">
    <property type="protein sequence ID" value="KAG2438824.1"/>
    <property type="molecule type" value="Genomic_DNA"/>
</dbReference>
<dbReference type="PANTHER" id="PTHR40422">
    <property type="entry name" value="TRANSLATION MACHINERY-ASSOCIATED PROTEIN 17"/>
    <property type="match status" value="1"/>
</dbReference>
<dbReference type="OrthoDB" id="548474at2759"/>
<dbReference type="GO" id="GO:0070682">
    <property type="term" value="P:proteasome regulatory particle assembly"/>
    <property type="evidence" value="ECO:0007669"/>
    <property type="project" value="InterPro"/>
</dbReference>
<keyword evidence="3" id="KW-1185">Reference proteome</keyword>
<accession>A0A835W6D0</accession>
<gene>
    <name evidence="2" type="ORF">HXX76_005365</name>
</gene>
<name>A0A835W6D0_CHLIN</name>
<evidence type="ECO:0000313" key="3">
    <source>
        <dbReference type="Proteomes" id="UP000650467"/>
    </source>
</evidence>
<organism evidence="2 3">
    <name type="scientific">Chlamydomonas incerta</name>
    <dbReference type="NCBI Taxonomy" id="51695"/>
    <lineage>
        <taxon>Eukaryota</taxon>
        <taxon>Viridiplantae</taxon>
        <taxon>Chlorophyta</taxon>
        <taxon>core chlorophytes</taxon>
        <taxon>Chlorophyceae</taxon>
        <taxon>CS clade</taxon>
        <taxon>Chlamydomonadales</taxon>
        <taxon>Chlamydomonadaceae</taxon>
        <taxon>Chlamydomonas</taxon>
    </lineage>
</organism>
<sequence>MASVLRIEIDELKNAIQHLERSNWELKELLASDPDPEYRQAIGENIVMVAKKRARVAALEEELRRITGEDPAAGEAVEPEAVPVEEDGSEAGGPAGGRSIHEAEGQARLPQRVFPAKHPPNPKGTKVAGRRSA</sequence>
<feature type="region of interest" description="Disordered" evidence="1">
    <location>
        <begin position="67"/>
        <end position="133"/>
    </location>
</feature>
<dbReference type="Proteomes" id="UP000650467">
    <property type="component" value="Unassembled WGS sequence"/>
</dbReference>